<evidence type="ECO:0000256" key="9">
    <source>
        <dbReference type="ARBA" id="ARBA00022840"/>
    </source>
</evidence>
<evidence type="ECO:0000256" key="12">
    <source>
        <dbReference type="SAM" id="Phobius"/>
    </source>
</evidence>
<protein>
    <recommendedName>
        <fullName evidence="3">histidine kinase</fullName>
        <ecNumber evidence="3">2.7.13.3</ecNumber>
    </recommendedName>
</protein>
<evidence type="ECO:0000259" key="13">
    <source>
        <dbReference type="PROSITE" id="PS50109"/>
    </source>
</evidence>
<keyword evidence="12" id="KW-0812">Transmembrane</keyword>
<feature type="transmembrane region" description="Helical" evidence="12">
    <location>
        <begin position="141"/>
        <end position="160"/>
    </location>
</feature>
<feature type="transmembrane region" description="Helical" evidence="12">
    <location>
        <begin position="92"/>
        <end position="112"/>
    </location>
</feature>
<dbReference type="PANTHER" id="PTHR43047:SF72">
    <property type="entry name" value="OSMOSENSING HISTIDINE PROTEIN KINASE SLN1"/>
    <property type="match status" value="1"/>
</dbReference>
<evidence type="ECO:0000313" key="14">
    <source>
        <dbReference type="EMBL" id="NTS30209.1"/>
    </source>
</evidence>
<dbReference type="PRINTS" id="PR00344">
    <property type="entry name" value="BCTRLSENSOR"/>
</dbReference>
<dbReference type="GO" id="GO:0000155">
    <property type="term" value="F:phosphorelay sensor kinase activity"/>
    <property type="evidence" value="ECO:0007669"/>
    <property type="project" value="InterPro"/>
</dbReference>
<comment type="catalytic activity">
    <reaction evidence="1">
        <text>ATP + protein L-histidine = ADP + protein N-phospho-L-histidine.</text>
        <dbReference type="EC" id="2.7.13.3"/>
    </reaction>
</comment>
<dbReference type="GO" id="GO:0005886">
    <property type="term" value="C:plasma membrane"/>
    <property type="evidence" value="ECO:0007669"/>
    <property type="project" value="UniProtKB-SubCell"/>
</dbReference>
<dbReference type="CDD" id="cd00130">
    <property type="entry name" value="PAS"/>
    <property type="match status" value="1"/>
</dbReference>
<keyword evidence="11 12" id="KW-0472">Membrane</keyword>
<accession>A0A849VN34</accession>
<keyword evidence="12" id="KW-1133">Transmembrane helix</keyword>
<evidence type="ECO:0000313" key="15">
    <source>
        <dbReference type="Proteomes" id="UP000550508"/>
    </source>
</evidence>
<keyword evidence="5" id="KW-0597">Phosphoprotein</keyword>
<dbReference type="RefSeq" id="WP_113282035.1">
    <property type="nucleotide sequence ID" value="NZ_JABUMX010000001.1"/>
</dbReference>
<dbReference type="Pfam" id="PF02518">
    <property type="entry name" value="HATPase_c"/>
    <property type="match status" value="1"/>
</dbReference>
<gene>
    <name evidence="14" type="ORF">HQ945_02985</name>
</gene>
<keyword evidence="6" id="KW-0808">Transferase</keyword>
<dbReference type="PROSITE" id="PS50109">
    <property type="entry name" value="HIS_KIN"/>
    <property type="match status" value="1"/>
</dbReference>
<evidence type="ECO:0000256" key="3">
    <source>
        <dbReference type="ARBA" id="ARBA00012438"/>
    </source>
</evidence>
<dbReference type="InterPro" id="IPR036890">
    <property type="entry name" value="HATPase_C_sf"/>
</dbReference>
<evidence type="ECO:0000256" key="8">
    <source>
        <dbReference type="ARBA" id="ARBA00022777"/>
    </source>
</evidence>
<evidence type="ECO:0000256" key="11">
    <source>
        <dbReference type="ARBA" id="ARBA00023136"/>
    </source>
</evidence>
<dbReference type="SMART" id="SM00387">
    <property type="entry name" value="HATPase_c"/>
    <property type="match status" value="1"/>
</dbReference>
<dbReference type="SUPFAM" id="SSF55785">
    <property type="entry name" value="PYP-like sensor domain (PAS domain)"/>
    <property type="match status" value="1"/>
</dbReference>
<evidence type="ECO:0000256" key="1">
    <source>
        <dbReference type="ARBA" id="ARBA00000085"/>
    </source>
</evidence>
<evidence type="ECO:0000256" key="6">
    <source>
        <dbReference type="ARBA" id="ARBA00022679"/>
    </source>
</evidence>
<dbReference type="CDD" id="cd16922">
    <property type="entry name" value="HATPase_EvgS-ArcB-TorS-like"/>
    <property type="match status" value="1"/>
</dbReference>
<dbReference type="EMBL" id="JABUMX010000001">
    <property type="protein sequence ID" value="NTS30209.1"/>
    <property type="molecule type" value="Genomic_DNA"/>
</dbReference>
<feature type="domain" description="Histidine kinase" evidence="13">
    <location>
        <begin position="349"/>
        <end position="569"/>
    </location>
</feature>
<dbReference type="InterPro" id="IPR000014">
    <property type="entry name" value="PAS"/>
</dbReference>
<dbReference type="SUPFAM" id="SSF47384">
    <property type="entry name" value="Homodimeric domain of signal transducing histidine kinase"/>
    <property type="match status" value="1"/>
</dbReference>
<evidence type="ECO:0000256" key="7">
    <source>
        <dbReference type="ARBA" id="ARBA00022741"/>
    </source>
</evidence>
<dbReference type="Pfam" id="PF00512">
    <property type="entry name" value="HisKA"/>
    <property type="match status" value="1"/>
</dbReference>
<evidence type="ECO:0000256" key="10">
    <source>
        <dbReference type="ARBA" id="ARBA00023012"/>
    </source>
</evidence>
<dbReference type="InterPro" id="IPR035965">
    <property type="entry name" value="PAS-like_dom_sf"/>
</dbReference>
<dbReference type="GO" id="GO:0005524">
    <property type="term" value="F:ATP binding"/>
    <property type="evidence" value="ECO:0007669"/>
    <property type="project" value="UniProtKB-KW"/>
</dbReference>
<reference evidence="14 15" key="1">
    <citation type="submission" date="2020-05" db="EMBL/GenBank/DDBJ databases">
        <authorList>
            <person name="Kim M.K."/>
        </authorList>
    </citation>
    <scope>NUCLEOTIDE SEQUENCE [LARGE SCALE GENOMIC DNA]</scope>
    <source>
        <strain evidence="14 15">BT25</strain>
    </source>
</reference>
<dbReference type="Gene3D" id="1.10.287.130">
    <property type="match status" value="1"/>
</dbReference>
<dbReference type="SMART" id="SM00388">
    <property type="entry name" value="HisKA"/>
    <property type="match status" value="1"/>
</dbReference>
<comment type="subcellular location">
    <subcellularLocation>
        <location evidence="2">Cell membrane</location>
    </subcellularLocation>
</comment>
<dbReference type="EC" id="2.7.13.3" evidence="3"/>
<evidence type="ECO:0000256" key="2">
    <source>
        <dbReference type="ARBA" id="ARBA00004236"/>
    </source>
</evidence>
<dbReference type="InterPro" id="IPR004358">
    <property type="entry name" value="Sig_transdc_His_kin-like_C"/>
</dbReference>
<dbReference type="SUPFAM" id="SSF55874">
    <property type="entry name" value="ATPase domain of HSP90 chaperone/DNA topoisomerase II/histidine kinase"/>
    <property type="match status" value="1"/>
</dbReference>
<dbReference type="GO" id="GO:0009927">
    <property type="term" value="F:histidine phosphotransfer kinase activity"/>
    <property type="evidence" value="ECO:0007669"/>
    <property type="project" value="TreeGrafter"/>
</dbReference>
<dbReference type="InterPro" id="IPR003661">
    <property type="entry name" value="HisK_dim/P_dom"/>
</dbReference>
<name>A0A849VN34_9HYPH</name>
<keyword evidence="9" id="KW-0067">ATP-binding</keyword>
<dbReference type="CDD" id="cd00082">
    <property type="entry name" value="HisKA"/>
    <property type="match status" value="1"/>
</dbReference>
<sequence length="604" mass="64375">MPIHSVIRSSIVETYDRLCKRWVNASVVDAAERARDARIAGSMFAMPLLLAVPMLTTHPLTNDIAVIVSLVVGVLALPMIFCGALSISRKSATVGAAALLVYGAAIAAISVSAGSASLLLWLMTAAIPLETWFVHKSRTALGVAGCTAGAVLVVLSIVAFENGGLVALSAPVLLASLGYMGILLARTGIALSRHARSARRDDRIADLESVIEGVVIRLATDGTVECLSPRAQEQFGIARNLLIGTALMERVHVSDRVQYANFLADLKGGAPVATADVKLRSVAAGETSKHAHTIRFATHHLRAVPHSEGRGFLVVATDIAQAVADRNALAHARREVETAEIAKSRFLSSVSHELRTPLNSIIGFSDLLLQEICGKLPDSRQREYVELVHRSGTHLLSVVNAILDVSKIEAGTYPIVTERFAFKDAVTMVHDMMAHQAAQKGVTLCDRVSPRVGTVVADRRAINQVLINLVSNAVKFTESGGVVTIDALIEDEMLAFSISDTGIGILEADLKTLGQPFRQVQNDYTRKHEGTGLGLATVKGLVGLHGGSLNIKSTPGEGTVVDVRIPLEGPQMEDHIEDEAANVVEFRIDSDMRGGSHAETRKSA</sequence>
<organism evidence="14 15">
    <name type="scientific">Phyllobacterium pellucidum</name>
    <dbReference type="NCBI Taxonomy" id="2740464"/>
    <lineage>
        <taxon>Bacteria</taxon>
        <taxon>Pseudomonadati</taxon>
        <taxon>Pseudomonadota</taxon>
        <taxon>Alphaproteobacteria</taxon>
        <taxon>Hyphomicrobiales</taxon>
        <taxon>Phyllobacteriaceae</taxon>
        <taxon>Phyllobacterium</taxon>
    </lineage>
</organism>
<keyword evidence="10" id="KW-0902">Two-component regulatory system</keyword>
<dbReference type="AlphaFoldDB" id="A0A849VN34"/>
<keyword evidence="4" id="KW-1003">Cell membrane</keyword>
<dbReference type="InterPro" id="IPR005467">
    <property type="entry name" value="His_kinase_dom"/>
</dbReference>
<evidence type="ECO:0000256" key="5">
    <source>
        <dbReference type="ARBA" id="ARBA00022553"/>
    </source>
</evidence>
<evidence type="ECO:0000256" key="4">
    <source>
        <dbReference type="ARBA" id="ARBA00022475"/>
    </source>
</evidence>
<comment type="caution">
    <text evidence="14">The sequence shown here is derived from an EMBL/GenBank/DDBJ whole genome shotgun (WGS) entry which is preliminary data.</text>
</comment>
<dbReference type="FunFam" id="3.30.565.10:FF:000023">
    <property type="entry name" value="PAS domain-containing sensor histidine kinase"/>
    <property type="match status" value="1"/>
</dbReference>
<dbReference type="InterPro" id="IPR036097">
    <property type="entry name" value="HisK_dim/P_sf"/>
</dbReference>
<feature type="transmembrane region" description="Helical" evidence="12">
    <location>
        <begin position="166"/>
        <end position="191"/>
    </location>
</feature>
<dbReference type="Gene3D" id="3.30.565.10">
    <property type="entry name" value="Histidine kinase-like ATPase, C-terminal domain"/>
    <property type="match status" value="1"/>
</dbReference>
<dbReference type="Proteomes" id="UP000550508">
    <property type="component" value="Unassembled WGS sequence"/>
</dbReference>
<dbReference type="InterPro" id="IPR003594">
    <property type="entry name" value="HATPase_dom"/>
</dbReference>
<feature type="transmembrane region" description="Helical" evidence="12">
    <location>
        <begin position="39"/>
        <end position="58"/>
    </location>
</feature>
<keyword evidence="15" id="KW-1185">Reference proteome</keyword>
<keyword evidence="8" id="KW-0418">Kinase</keyword>
<dbReference type="PANTHER" id="PTHR43047">
    <property type="entry name" value="TWO-COMPONENT HISTIDINE PROTEIN KINASE"/>
    <property type="match status" value="1"/>
</dbReference>
<feature type="transmembrane region" description="Helical" evidence="12">
    <location>
        <begin position="64"/>
        <end position="85"/>
    </location>
</feature>
<keyword evidence="7" id="KW-0547">Nucleotide-binding</keyword>
<proteinExistence type="predicted"/>